<dbReference type="SMART" id="SM00739">
    <property type="entry name" value="KOW"/>
    <property type="match status" value="1"/>
</dbReference>
<dbReference type="InterPro" id="IPR008991">
    <property type="entry name" value="Translation_prot_SH3-like_sf"/>
</dbReference>
<evidence type="ECO:0000256" key="5">
    <source>
        <dbReference type="ARBA" id="ARBA00035357"/>
    </source>
</evidence>
<dbReference type="PROSITE" id="PS01108">
    <property type="entry name" value="RIBOSOMAL_L24"/>
    <property type="match status" value="1"/>
</dbReference>
<dbReference type="InterPro" id="IPR041988">
    <property type="entry name" value="Ribosomal_uL24_KOW"/>
</dbReference>
<dbReference type="Gene3D" id="2.30.30.30">
    <property type="match status" value="1"/>
</dbReference>
<reference evidence="8" key="1">
    <citation type="journal article" date="2011" name="Genome Res.">
        <title>Deep small RNA sequencing from the nematode Ascaris reveals conservation, functional diversification, and novel developmental profiles.</title>
        <authorList>
            <person name="Wang J."/>
            <person name="Czech B."/>
            <person name="Crunk A."/>
            <person name="Wallace A."/>
            <person name="Mitreva M."/>
            <person name="Hannon G.J."/>
            <person name="Davis R.E."/>
        </authorList>
    </citation>
    <scope>NUCLEOTIDE SEQUENCE</scope>
</reference>
<evidence type="ECO:0000256" key="1">
    <source>
        <dbReference type="ARBA" id="ARBA00010618"/>
    </source>
</evidence>
<evidence type="ECO:0000259" key="7">
    <source>
        <dbReference type="SMART" id="SM00739"/>
    </source>
</evidence>
<comment type="similarity">
    <text evidence="1 6">Belongs to the universal ribosomal protein uL24 family.</text>
</comment>
<evidence type="ECO:0000256" key="3">
    <source>
        <dbReference type="ARBA" id="ARBA00023274"/>
    </source>
</evidence>
<dbReference type="HAMAP" id="MF_01326_B">
    <property type="entry name" value="Ribosomal_uL24_B"/>
    <property type="match status" value="1"/>
</dbReference>
<dbReference type="InterPro" id="IPR005825">
    <property type="entry name" value="Ribosomal_uL24_CS"/>
</dbReference>
<dbReference type="Pfam" id="PF17136">
    <property type="entry name" value="ribosomal_L24"/>
    <property type="match status" value="1"/>
</dbReference>
<evidence type="ECO:0000313" key="8">
    <source>
        <dbReference type="EMBL" id="ADY49799.1"/>
    </source>
</evidence>
<proteinExistence type="evidence at transcript level"/>
<keyword evidence="2 6" id="KW-0689">Ribosomal protein</keyword>
<evidence type="ECO:0000256" key="2">
    <source>
        <dbReference type="ARBA" id="ARBA00022980"/>
    </source>
</evidence>
<sequence length="99" mass="10867">MYLKKGDEVIVIAGADKGKTGTVTKILPKNKVIVSGIGLCQKHQKPRGGMDGGMVEIQRPIDASNVSLFDEKTKKASRVKFEIKNGEKTRKLVKTNKEI</sequence>
<dbReference type="NCBIfam" id="TIGR01079">
    <property type="entry name" value="rplX_bact"/>
    <property type="match status" value="1"/>
</dbReference>
<dbReference type="GO" id="GO:1990904">
    <property type="term" value="C:ribonucleoprotein complex"/>
    <property type="evidence" value="ECO:0007669"/>
    <property type="project" value="UniProtKB-KW"/>
</dbReference>
<accession>F1LI45</accession>
<dbReference type="SUPFAM" id="SSF50104">
    <property type="entry name" value="Translation proteins SH3-like domain"/>
    <property type="match status" value="1"/>
</dbReference>
<dbReference type="AlphaFoldDB" id="F1LI45"/>
<dbReference type="Pfam" id="PF00467">
    <property type="entry name" value="KOW"/>
    <property type="match status" value="1"/>
</dbReference>
<feature type="domain" description="KOW" evidence="7">
    <location>
        <begin position="2"/>
        <end position="29"/>
    </location>
</feature>
<dbReference type="GO" id="GO:0006412">
    <property type="term" value="P:translation"/>
    <property type="evidence" value="ECO:0007669"/>
    <property type="project" value="InterPro"/>
</dbReference>
<dbReference type="PANTHER" id="PTHR12903">
    <property type="entry name" value="MITOCHONDRIAL RIBOSOMAL PROTEIN L24"/>
    <property type="match status" value="1"/>
</dbReference>
<name>F1LI45_ASCSU</name>
<evidence type="ECO:0000256" key="4">
    <source>
        <dbReference type="ARBA" id="ARBA00035283"/>
    </source>
</evidence>
<organism evidence="8">
    <name type="scientific">Ascaris suum</name>
    <name type="common">Pig roundworm</name>
    <name type="synonym">Ascaris lumbricoides</name>
    <dbReference type="NCBI Taxonomy" id="6253"/>
    <lineage>
        <taxon>Eukaryota</taxon>
        <taxon>Metazoa</taxon>
        <taxon>Ecdysozoa</taxon>
        <taxon>Nematoda</taxon>
        <taxon>Chromadorea</taxon>
        <taxon>Rhabditida</taxon>
        <taxon>Spirurina</taxon>
        <taxon>Ascaridomorpha</taxon>
        <taxon>Ascaridoidea</taxon>
        <taxon>Ascarididae</taxon>
        <taxon>Ascaris</taxon>
    </lineage>
</organism>
<evidence type="ECO:0000256" key="6">
    <source>
        <dbReference type="RuleBase" id="RU003477"/>
    </source>
</evidence>
<feature type="non-terminal residue" evidence="8">
    <location>
        <position position="99"/>
    </location>
</feature>
<protein>
    <recommendedName>
        <fullName evidence="4">Large ribosomal subunit protein uL24m</fullName>
    </recommendedName>
    <alternativeName>
        <fullName evidence="5">39S ribosomal protein L24, mitochondrial</fullName>
    </alternativeName>
</protein>
<dbReference type="InterPro" id="IPR003256">
    <property type="entry name" value="Ribosomal_uL24"/>
</dbReference>
<dbReference type="InterPro" id="IPR057264">
    <property type="entry name" value="Ribosomal_uL24_C"/>
</dbReference>
<dbReference type="GO" id="GO:0003735">
    <property type="term" value="F:structural constituent of ribosome"/>
    <property type="evidence" value="ECO:0007669"/>
    <property type="project" value="InterPro"/>
</dbReference>
<dbReference type="GO" id="GO:0003723">
    <property type="term" value="F:RNA binding"/>
    <property type="evidence" value="ECO:0007669"/>
    <property type="project" value="InterPro"/>
</dbReference>
<dbReference type="GO" id="GO:0005840">
    <property type="term" value="C:ribosome"/>
    <property type="evidence" value="ECO:0007669"/>
    <property type="project" value="UniProtKB-KW"/>
</dbReference>
<dbReference type="InterPro" id="IPR014722">
    <property type="entry name" value="Rib_uL2_dom2"/>
</dbReference>
<dbReference type="CDD" id="cd06089">
    <property type="entry name" value="KOW_RPL26"/>
    <property type="match status" value="1"/>
</dbReference>
<dbReference type="EMBL" id="JI237042">
    <property type="protein sequence ID" value="ADY49799.1"/>
    <property type="molecule type" value="mRNA"/>
</dbReference>
<dbReference type="InterPro" id="IPR005824">
    <property type="entry name" value="KOW"/>
</dbReference>
<keyword evidence="3 6" id="KW-0687">Ribonucleoprotein</keyword>